<sequence length="320" mass="36455">MKKIILLAFCTSSILQAQAPKITFDENFEIPKVFVDLPDFKNINIRDMAISPNYNEIFFTLDGPKYAFRTILTSKKIDGAWQPFEVASFSGSYHDIEPAFSSDGSQLFFASRRPAKGDEPKKDYDIFVTKKLADQWTEPIRLNENINSNDNEYYPSVTLDGRLYFTATRMDTKGKEDIYVSKFEDGDYQTAQSVGGKLNTHHYEYNAFVSPDGSYAIYGAYGRQGGFGKGDLYISFFKDGIWQEGINLGEMINSPQLDYCPFVTSDGKYLFFTSEKSEIRDHYDALSMDALKSVMNQPANGVSRVYYVPFQSILQTLKRE</sequence>
<protein>
    <recommendedName>
        <fullName evidence="4">WD40 repeat protein</fullName>
    </recommendedName>
</protein>
<dbReference type="InterPro" id="IPR011659">
    <property type="entry name" value="WD40"/>
</dbReference>
<proteinExistence type="predicted"/>
<feature type="signal peptide" evidence="1">
    <location>
        <begin position="1"/>
        <end position="17"/>
    </location>
</feature>
<evidence type="ECO:0000256" key="1">
    <source>
        <dbReference type="SAM" id="SignalP"/>
    </source>
</evidence>
<comment type="caution">
    <text evidence="2">The sequence shown here is derived from an EMBL/GenBank/DDBJ whole genome shotgun (WGS) entry which is preliminary data.</text>
</comment>
<feature type="chain" id="PRO_5045772084" description="WD40 repeat protein" evidence="1">
    <location>
        <begin position="18"/>
        <end position="320"/>
    </location>
</feature>
<dbReference type="RefSeq" id="WP_386408011.1">
    <property type="nucleotide sequence ID" value="NZ_JBHTJH010000010.1"/>
</dbReference>
<keyword evidence="1" id="KW-0732">Signal</keyword>
<dbReference type="SUPFAM" id="SSF82171">
    <property type="entry name" value="DPP6 N-terminal domain-like"/>
    <property type="match status" value="1"/>
</dbReference>
<evidence type="ECO:0008006" key="4">
    <source>
        <dbReference type="Google" id="ProtNLM"/>
    </source>
</evidence>
<gene>
    <name evidence="2" type="ORF">ACFQ1M_10680</name>
</gene>
<reference evidence="3" key="1">
    <citation type="journal article" date="2019" name="Int. J. Syst. Evol. Microbiol.">
        <title>The Global Catalogue of Microorganisms (GCM) 10K type strain sequencing project: providing services to taxonomists for standard genome sequencing and annotation.</title>
        <authorList>
            <consortium name="The Broad Institute Genomics Platform"/>
            <consortium name="The Broad Institute Genome Sequencing Center for Infectious Disease"/>
            <person name="Wu L."/>
            <person name="Ma J."/>
        </authorList>
    </citation>
    <scope>NUCLEOTIDE SEQUENCE [LARGE SCALE GENOMIC DNA]</scope>
    <source>
        <strain evidence="3">CCUG 62952</strain>
    </source>
</reference>
<name>A0ABW3D1F8_9FLAO</name>
<evidence type="ECO:0000313" key="2">
    <source>
        <dbReference type="EMBL" id="MFD0862668.1"/>
    </source>
</evidence>
<dbReference type="Proteomes" id="UP001596978">
    <property type="component" value="Unassembled WGS sequence"/>
</dbReference>
<keyword evidence="3" id="KW-1185">Reference proteome</keyword>
<dbReference type="EMBL" id="JBHTJH010000010">
    <property type="protein sequence ID" value="MFD0862668.1"/>
    <property type="molecule type" value="Genomic_DNA"/>
</dbReference>
<dbReference type="Gene3D" id="2.120.10.30">
    <property type="entry name" value="TolB, C-terminal domain"/>
    <property type="match status" value="1"/>
</dbReference>
<dbReference type="Pfam" id="PF07676">
    <property type="entry name" value="PD40"/>
    <property type="match status" value="4"/>
</dbReference>
<accession>A0ABW3D1F8</accession>
<organism evidence="2 3">
    <name type="scientific">Sungkyunkwania multivorans</name>
    <dbReference type="NCBI Taxonomy" id="1173618"/>
    <lineage>
        <taxon>Bacteria</taxon>
        <taxon>Pseudomonadati</taxon>
        <taxon>Bacteroidota</taxon>
        <taxon>Flavobacteriia</taxon>
        <taxon>Flavobacteriales</taxon>
        <taxon>Flavobacteriaceae</taxon>
        <taxon>Sungkyunkwania</taxon>
    </lineage>
</organism>
<dbReference type="InterPro" id="IPR011042">
    <property type="entry name" value="6-blade_b-propeller_TolB-like"/>
</dbReference>
<evidence type="ECO:0000313" key="3">
    <source>
        <dbReference type="Proteomes" id="UP001596978"/>
    </source>
</evidence>